<feature type="coiled-coil region" evidence="1">
    <location>
        <begin position="16"/>
        <end position="43"/>
    </location>
</feature>
<reference evidence="2 3" key="1">
    <citation type="journal article" date="2013" name="Int. J. Syst. Evol. Microbiol.">
        <title>Ilumatobacter nonamiense sp. nov. and Ilumatobacter coccineum sp. nov., isolated from seashore sand.</title>
        <authorList>
            <person name="Matsumoto A."/>
            <person name="Kasai H."/>
            <person name="Matsuo Y."/>
            <person name="Shizuri Y."/>
            <person name="Ichikawa N."/>
            <person name="Fujita N."/>
            <person name="Omura S."/>
            <person name="Takahashi Y."/>
        </authorList>
    </citation>
    <scope>NUCLEOTIDE SEQUENCE [LARGE SCALE GENOMIC DNA]</scope>
    <source>
        <strain evidence="3">NBRC 103263 / KCTC 29153 / YM16-304</strain>
    </source>
</reference>
<proteinExistence type="predicted"/>
<gene>
    <name evidence="2" type="ORF">YM304_01620</name>
</gene>
<dbReference type="InterPro" id="IPR006311">
    <property type="entry name" value="TAT_signal"/>
</dbReference>
<evidence type="ECO:0000313" key="2">
    <source>
        <dbReference type="EMBL" id="BAN00476.1"/>
    </source>
</evidence>
<dbReference type="RefSeq" id="WP_015439724.1">
    <property type="nucleotide sequence ID" value="NC_020520.1"/>
</dbReference>
<name>A0A6C7E8W3_ILUCY</name>
<dbReference type="AlphaFoldDB" id="A0A6C7E8W3"/>
<dbReference type="Proteomes" id="UP000011863">
    <property type="component" value="Chromosome"/>
</dbReference>
<dbReference type="EMBL" id="AP012057">
    <property type="protein sequence ID" value="BAN00476.1"/>
    <property type="molecule type" value="Genomic_DNA"/>
</dbReference>
<keyword evidence="1" id="KW-0175">Coiled coil</keyword>
<organism evidence="2 3">
    <name type="scientific">Ilumatobacter coccineus (strain NBRC 103263 / KCTC 29153 / YM16-304)</name>
    <dbReference type="NCBI Taxonomy" id="1313172"/>
    <lineage>
        <taxon>Bacteria</taxon>
        <taxon>Bacillati</taxon>
        <taxon>Actinomycetota</taxon>
        <taxon>Acidimicrobiia</taxon>
        <taxon>Acidimicrobiales</taxon>
        <taxon>Ilumatobacteraceae</taxon>
        <taxon>Ilumatobacter</taxon>
    </lineage>
</organism>
<evidence type="ECO:0000256" key="1">
    <source>
        <dbReference type="SAM" id="Coils"/>
    </source>
</evidence>
<accession>A0A6C7E8W3</accession>
<dbReference type="PROSITE" id="PS51318">
    <property type="entry name" value="TAT"/>
    <property type="match status" value="1"/>
</dbReference>
<dbReference type="OrthoDB" id="4262433at2"/>
<sequence>MEPTTDPTRTTTEPTTEQLLALLVEQRREIESLRRRVDGFDEHRDVPDRAPTAAATEISSSRRKMLQRLGATAAGAAIAAPLIARPVAAADGDALVAGAQNSATEATLLFGGTTQPNTSVLSVADEPKEIDIEAAIGGFATGSDVYNGVVGHTETSTTSVESGHALVAYPQTVPGKQAPRSNIWVRPLLDDPRSDTKEHTPGELVADTNGELWYCVDRGTPGEWRRISGFRTAGAFVPIAPTRVYDSRFTAEGPIRSGDQRLVSIADARDVRTGTVIDVGAIPVGVTAVAYNLAVTNTTGSGFLFIAPSGVAEVTAASLNWGVADESVNNGSTVKVDGDRLQRVFCGGNGSADFILDIVGYYE</sequence>
<dbReference type="KEGG" id="aym:YM304_01620"/>
<evidence type="ECO:0000313" key="3">
    <source>
        <dbReference type="Proteomes" id="UP000011863"/>
    </source>
</evidence>
<keyword evidence="3" id="KW-1185">Reference proteome</keyword>
<protein>
    <submittedName>
        <fullName evidence="2">Uncharacterized protein</fullName>
    </submittedName>
</protein>